<dbReference type="SMART" id="SM00364">
    <property type="entry name" value="LRR_BAC"/>
    <property type="match status" value="5"/>
</dbReference>
<dbReference type="InterPro" id="IPR055414">
    <property type="entry name" value="LRR_R13L4/SHOC2-like"/>
</dbReference>
<dbReference type="OrthoDB" id="40118at2759"/>
<gene>
    <name evidence="8" type="primary">LOC115830135</name>
</gene>
<dbReference type="InterPro" id="IPR050216">
    <property type="entry name" value="LRR_domain-containing"/>
</dbReference>
<reference evidence="8" key="1">
    <citation type="submission" date="2025-08" db="UniProtKB">
        <authorList>
            <consortium name="RefSeq"/>
        </authorList>
    </citation>
    <scope>IDENTIFICATION</scope>
</reference>
<keyword evidence="4" id="KW-0175">Coiled coil</keyword>
<dbReference type="GeneID" id="115830135"/>
<evidence type="ECO:0000256" key="4">
    <source>
        <dbReference type="SAM" id="Coils"/>
    </source>
</evidence>
<dbReference type="PROSITE" id="PS51450">
    <property type="entry name" value="LRR"/>
    <property type="match status" value="3"/>
</dbReference>
<evidence type="ECO:0000259" key="6">
    <source>
        <dbReference type="PROSITE" id="PS51424"/>
    </source>
</evidence>
<feature type="region of interest" description="Disordered" evidence="5">
    <location>
        <begin position="807"/>
        <end position="830"/>
    </location>
</feature>
<dbReference type="SUPFAM" id="SSF52058">
    <property type="entry name" value="L domain-like"/>
    <property type="match status" value="1"/>
</dbReference>
<dbReference type="InterPro" id="IPR001611">
    <property type="entry name" value="Leu-rich_rpt"/>
</dbReference>
<evidence type="ECO:0000256" key="2">
    <source>
        <dbReference type="ARBA" id="ARBA00022737"/>
    </source>
</evidence>
<dbReference type="PANTHER" id="PTHR48051:SF55">
    <property type="entry name" value="MALIGNANT FIBROUS HISTIOCYTOMA-AMPLIFIED SEQUENCE 1 HOMOLOG"/>
    <property type="match status" value="1"/>
</dbReference>
<dbReference type="Gene3D" id="3.40.50.300">
    <property type="entry name" value="P-loop containing nucleotide triphosphate hydrolases"/>
    <property type="match status" value="1"/>
</dbReference>
<name>A0A6J2X0I0_CHACN</name>
<dbReference type="SUPFAM" id="SSF52540">
    <property type="entry name" value="P-loop containing nucleoside triphosphate hydrolases"/>
    <property type="match status" value="1"/>
</dbReference>
<dbReference type="Pfam" id="PF23598">
    <property type="entry name" value="LRR_14"/>
    <property type="match status" value="1"/>
</dbReference>
<dbReference type="PANTHER" id="PTHR48051">
    <property type="match status" value="1"/>
</dbReference>
<feature type="coiled-coil region" evidence="4">
    <location>
        <begin position="445"/>
        <end position="472"/>
    </location>
</feature>
<keyword evidence="3" id="KW-0547">Nucleotide-binding</keyword>
<dbReference type="InterPro" id="IPR020859">
    <property type="entry name" value="ROC"/>
</dbReference>
<dbReference type="Pfam" id="PF08477">
    <property type="entry name" value="Roc"/>
    <property type="match status" value="1"/>
</dbReference>
<dbReference type="RefSeq" id="XP_030650044.1">
    <property type="nucleotide sequence ID" value="XM_030794184.1"/>
</dbReference>
<keyword evidence="1" id="KW-0433">Leucine-rich repeat</keyword>
<evidence type="ECO:0000313" key="7">
    <source>
        <dbReference type="Proteomes" id="UP000504632"/>
    </source>
</evidence>
<dbReference type="Proteomes" id="UP000504632">
    <property type="component" value="Chromosome 2"/>
</dbReference>
<dbReference type="Gene3D" id="3.80.10.10">
    <property type="entry name" value="Ribonuclease Inhibitor"/>
    <property type="match status" value="1"/>
</dbReference>
<dbReference type="PRINTS" id="PR00449">
    <property type="entry name" value="RASTRNSFRMNG"/>
</dbReference>
<accession>A0A6J2X0I0</accession>
<dbReference type="AlphaFoldDB" id="A0A6J2X0I0"/>
<dbReference type="GO" id="GO:0005737">
    <property type="term" value="C:cytoplasm"/>
    <property type="evidence" value="ECO:0007669"/>
    <property type="project" value="TreeGrafter"/>
</dbReference>
<dbReference type="InterPro" id="IPR032675">
    <property type="entry name" value="LRR_dom_sf"/>
</dbReference>
<evidence type="ECO:0000256" key="1">
    <source>
        <dbReference type="ARBA" id="ARBA00022614"/>
    </source>
</evidence>
<dbReference type="GO" id="GO:0009966">
    <property type="term" value="P:regulation of signal transduction"/>
    <property type="evidence" value="ECO:0007669"/>
    <property type="project" value="UniProtKB-ARBA"/>
</dbReference>
<dbReference type="Gene3D" id="3.30.70.1390">
    <property type="entry name" value="ROC domain from the Parkinson's disease-associated leucine-rich repeat kinase 2"/>
    <property type="match status" value="1"/>
</dbReference>
<protein>
    <submittedName>
        <fullName evidence="8">Malignant fibrous histiocytoma-amplified sequence 1 homolog</fullName>
    </submittedName>
</protein>
<sequence>MDFAGKKLKKLPLSMINDREGIRKVDLQRNRLRDVIGISHLSNLKELNLSRNDLGEFPREIRELQQLEKLYMNQNNIKSIPENVFPQLKRLTFLKLSTNRLTDLPLDMKHCQSLSYLNISNNSLRDLQSLVGLPRLKELFVERNRLEELPVSLFQGKEFSVFKASGNPLRKPPEEVCAGGLKDIKSYFSMLEDSSSSVSTVKTMFLGSSMAGKSTLCRSLKKGQPEPVGEDDRTVGIEIFDVEKENIRFLFWDFAGQEEYYFTHHVFITPNAFVILTVDLCSYDMDKPKSFDENVSFWLKNIQLKVPNSVVLLVGTHADECKDATEVSGKKRDIEKKVKEMLSEWKENLSQQKKTLQDLKDPALFSEQIDEIDRLSEYDFRVLDLIPMDCTKSEDINRLLNHILQTVSNKNTFPNIEMTLPRCYQEVEQDIKKLIKEEAIPQHGIVALDDLLAQLKDRHEELNNEKLSCILRYLHRIGIIMWYEEIPALRNMVFVEPSFLISLFKTIVRHDLAQQLEAIPKNVLKQENALHIHRDTWIRDFQEKATLTNKAIRILVRSELKQLALDDEDLVEEVVGTKERAGNLLTLLQHFEVCLPSKLTSPLNPEAKEFTPDRKWQPSNPSIYNPDGACLFPSFLSNNTQIEKMWGMDNPEDLRVHVYFLPEIPHGFFHRLIVKTCSFYPTHWVGLNECCFCSGEKRVLLREHRSDTDHFIEIRYKKTILFKPEEIQKAWDMVKVIMMKLAVLTKQWRGLCQLVHSPCRHQGCTDSFEWGDWQDWLDSSRADIFNLDDKITCRDGHVRQTELLFPKGPSVSHSNSRGCHGKKSAYDKSK</sequence>
<feature type="domain" description="Roc" evidence="6">
    <location>
        <begin position="194"/>
        <end position="410"/>
    </location>
</feature>
<evidence type="ECO:0000256" key="3">
    <source>
        <dbReference type="ARBA" id="ARBA00022741"/>
    </source>
</evidence>
<dbReference type="InterPro" id="IPR003591">
    <property type="entry name" value="Leu-rich_rpt_typical-subtyp"/>
</dbReference>
<dbReference type="GO" id="GO:0000166">
    <property type="term" value="F:nucleotide binding"/>
    <property type="evidence" value="ECO:0007669"/>
    <property type="project" value="UniProtKB-KW"/>
</dbReference>
<dbReference type="SMART" id="SM00369">
    <property type="entry name" value="LRR_TYP"/>
    <property type="match status" value="4"/>
</dbReference>
<dbReference type="InParanoid" id="A0A6J2X0I0"/>
<evidence type="ECO:0000256" key="5">
    <source>
        <dbReference type="SAM" id="MobiDB-lite"/>
    </source>
</evidence>
<dbReference type="InterPro" id="IPR027417">
    <property type="entry name" value="P-loop_NTPase"/>
</dbReference>
<dbReference type="PROSITE" id="PS51424">
    <property type="entry name" value="ROC"/>
    <property type="match status" value="1"/>
</dbReference>
<keyword evidence="2" id="KW-0677">Repeat</keyword>
<keyword evidence="7" id="KW-1185">Reference proteome</keyword>
<proteinExistence type="predicted"/>
<evidence type="ECO:0000313" key="8">
    <source>
        <dbReference type="RefSeq" id="XP_030650044.1"/>
    </source>
</evidence>
<organism evidence="7 8">
    <name type="scientific">Chanos chanos</name>
    <name type="common">Milkfish</name>
    <name type="synonym">Mugil chanos</name>
    <dbReference type="NCBI Taxonomy" id="29144"/>
    <lineage>
        <taxon>Eukaryota</taxon>
        <taxon>Metazoa</taxon>
        <taxon>Chordata</taxon>
        <taxon>Craniata</taxon>
        <taxon>Vertebrata</taxon>
        <taxon>Euteleostomi</taxon>
        <taxon>Actinopterygii</taxon>
        <taxon>Neopterygii</taxon>
        <taxon>Teleostei</taxon>
        <taxon>Ostariophysi</taxon>
        <taxon>Gonorynchiformes</taxon>
        <taxon>Chanidae</taxon>
        <taxon>Chanos</taxon>
    </lineage>
</organism>